<evidence type="ECO:0000313" key="1">
    <source>
        <dbReference type="EMBL" id="OII77455.1"/>
    </source>
</evidence>
<gene>
    <name evidence="1" type="ORF">cand_017300</name>
</gene>
<organism evidence="1 2">
    <name type="scientific">Cryptosporidium andersoni</name>
    <dbReference type="NCBI Taxonomy" id="117008"/>
    <lineage>
        <taxon>Eukaryota</taxon>
        <taxon>Sar</taxon>
        <taxon>Alveolata</taxon>
        <taxon>Apicomplexa</taxon>
        <taxon>Conoidasida</taxon>
        <taxon>Coccidia</taxon>
        <taxon>Eucoccidiorida</taxon>
        <taxon>Eimeriorina</taxon>
        <taxon>Cryptosporidiidae</taxon>
        <taxon>Cryptosporidium</taxon>
    </lineage>
</organism>
<dbReference type="EMBL" id="LRBS01000035">
    <property type="protein sequence ID" value="OII77455.1"/>
    <property type="molecule type" value="Genomic_DNA"/>
</dbReference>
<protein>
    <submittedName>
        <fullName evidence="1">Uncharacterized protein</fullName>
    </submittedName>
</protein>
<dbReference type="RefSeq" id="XP_067069301.1">
    <property type="nucleotide sequence ID" value="XM_067211964.1"/>
</dbReference>
<dbReference type="VEuPathDB" id="CryptoDB:cand_017300"/>
<accession>A0A1J4MTQ2</accession>
<dbReference type="GeneID" id="92365915"/>
<evidence type="ECO:0000313" key="2">
    <source>
        <dbReference type="Proteomes" id="UP000186804"/>
    </source>
</evidence>
<keyword evidence="2" id="KW-1185">Reference proteome</keyword>
<dbReference type="Proteomes" id="UP000186804">
    <property type="component" value="Unassembled WGS sequence"/>
</dbReference>
<reference evidence="1 2" key="1">
    <citation type="submission" date="2016-10" db="EMBL/GenBank/DDBJ databases">
        <title>Reductive evolution of mitochondrial metabolism and differential evolution of invasion-related proteins in Cryptosporidium.</title>
        <authorList>
            <person name="Liu S."/>
            <person name="Roellig D.M."/>
            <person name="Guo Y."/>
            <person name="Li N."/>
            <person name="Frace M.A."/>
            <person name="Tang K."/>
            <person name="Zhang L."/>
            <person name="Feng Y."/>
            <person name="Xiao L."/>
        </authorList>
    </citation>
    <scope>NUCLEOTIDE SEQUENCE [LARGE SCALE GENOMIC DNA]</scope>
    <source>
        <strain evidence="1">30847</strain>
    </source>
</reference>
<proteinExistence type="predicted"/>
<comment type="caution">
    <text evidence="1">The sequence shown here is derived from an EMBL/GenBank/DDBJ whole genome shotgun (WGS) entry which is preliminary data.</text>
</comment>
<sequence length="2305" mass="267072">MKVDDSSDKYESDEYLRELGLNEEEIDLLKCTIDTLKSLTYTLKSVDISNKFKISCELLQLYSAMKQDFLGDFPAIIFASYSNYWDVLTMGLEMCCCSNKAIEESNLDISSRKYLEYTPYSYSIESLPNLYEDSYFEDHGNNGRNNCCLNIKQTILDLTAHTVNMISLWIDSSIYKDQFIGSLYNILVRFSLIILPRFLNSCISFSLNHDCICKLQWLIKFNEKSLNSISRYWNKKLKLWTSLYNFVYCSCKYNEIFAILTTNVPSISNIEIDNIESLLEESIFSLVNTFNNIYKLGQIGLKIFIVVSFSDILTCFVEYTLKLLRIRYGDNSDIKYKEKARLLLNFRQEISNIEDLNKKRTSFGFNEVKISGENINTDCIKMDDHTQDWIGLTKIGDEKINHDNKIKFDDFSGFNNKNLNSNNLSNNSSDYKFNSIDISNLSILDCLILLAYNENLIEIDLLYHREIKGTFRSMVYSIFKDLALESESYKLDDLSFLNSTLNMAHYIKKCCNIRENKKIDYFKDFKDQINLFINSPSHLVATTIFLCNRIKDASLLTNYFELLYKCLVSSKDFSSHIVIPLYLRLLFESLNVLNVESNNVGVIFKVLLGNIENEELYILSPFQWIQSLIIYTKSVHGTSVSAVILDFLESWTSRAFNIYNTDIGINDSISINQRNELSSCITICGICPNIGDIFNELKLSGVDDLTKNCWILLKYFNKSISYRNDATARLLKCFNLEANFSNLLDINRLNTLPEISQRFWILESASSFSQLFFALNLTQEDPNSSTISPLVTPDISQLSKFLSVCSNKRIQISIRLSALNSLCVALTSSKFTSQIFFILVDELIKLTLIFKCKQFYFIKEGQYQNINETEVESLDLDGLSGIADMVQKHEQTLLYHLTLSLTAIFVSRADYKTFRYFILNNYGLLLMEHLIPWLFSNSIHCRTSSSSVLIVLILFFLYSDEQFHTKSTKSASNTWPIIELNNTNNKLYIPTYIYNMLILPGFVRPLENNQKRDDAKNRSNDADILNINSSSFILEFPLFSQSLDISPVKTILQEVDELLDRKLHYPDEQDLQEVIQAIFSDSFPWTIKTCYCIIYGLGVPFLYQKLDSIFKYFMYQTVQNLEMEYLNFIDMNLEIDSSKGSELVAVLNIIKNILMQCFHINSFTSDQLINQLTLHIVDIITIVYELIYIPEDDNNNRLQVNSKPSTYSLYIKNNKSELFKKSFKNSKITSSLVIMGIFDTIYSCLNSCNGRINEIFFDLLPRNISWTKLILQISRLSFSTSSTACILALKLASKMPLKQWIQEDSIYTIKCIKLFLVNLMGDHEDDSKIEQSAFQNFLYFQTLLDILSKLIIIPNDHPLSAFLNSSVLEWLQIIELKTNSFAIQAYTWELRYQFFLNWIRQDKILSWSQIIYNLRISNNENGDNRDNFTWGSITMFAINKWKLLLDIFSSNSNLAFSWQISSLYDCYDNVLQYMNMVLKFHYKFLNKSTYNLENKKIQDLEVIKVFEITFKEILDLITDIIKISDPPNLDIMGSEISINKSSNLLPDIRNKFFIRVSCSTINFLYKILKYTPQNNEILDEISKLQNWFYWISSIISVQCDIKNRLQSAQIILSTARVHPVNINSLIQRISCIIRVIDDTKNTMTINELIISLCLNIILLSQEFQIPNQTIELIVDYCKDYLTINDIVINKKINYGIALIQYKVCSYINNTSDISDDLNRITLKLLNSVILNIAAFIKNELSAKQVENLSGDLDVSVDTPMILFLTLEKMNSSLNKNLVELMQTDQVSVLIKYIWSNINKLIEMYISDVEDSQSYLQNLDTLLNILIVYIVPSLSCNLSILCDIYDPNEIAKSFTFYWKYIYKSQIPEEYSFYYINTLASCILCILTNNYKNTVEKNWIQQLNLGFYKYGIYDNVLVVVSELIVEMRAICLKEFKNRTFAYTRASSIWNLKFDFPTSKLICLVQTLKLVGLCLNYFERPISLLTDSQVKPLLTFAIESLALIRCMGRQLESHSGNQQYNETFQKCIKEWWKHLKTTNNEIGLSLDLFSNMVADIFNLIVSSITSLVPITDINRNNQSSVSIYELNARNKLVNRFHDLILTLLETDSAIGLKVGREFYPIQVDDENGNLISNLSQRELKRLNGEISRDSITHAQAYNIWFHNFLFNESIPIICRCSTLRLFIALAISSSKIQFIRLWCSNETKEVVKIADLIRISLKSKNFEFLWLSLILTEILVSYDSSPLFNSINNKKSRVRVSLYSVEQSRIISDILERAFESLGIFLEHENSNEDQYSLKQIIKRCLARLNSI</sequence>
<dbReference type="OrthoDB" id="342277at2759"/>
<name>A0A1J4MTQ2_9CRYT</name>